<reference evidence="4" key="1">
    <citation type="journal article" date="2020" name="Stud. Mycol.">
        <title>101 Dothideomycetes genomes: a test case for predicting lifestyles and emergence of pathogens.</title>
        <authorList>
            <person name="Haridas S."/>
            <person name="Albert R."/>
            <person name="Binder M."/>
            <person name="Bloem J."/>
            <person name="Labutti K."/>
            <person name="Salamov A."/>
            <person name="Andreopoulos B."/>
            <person name="Baker S."/>
            <person name="Barry K."/>
            <person name="Bills G."/>
            <person name="Bluhm B."/>
            <person name="Cannon C."/>
            <person name="Castanera R."/>
            <person name="Culley D."/>
            <person name="Daum C."/>
            <person name="Ezra D."/>
            <person name="Gonzalez J."/>
            <person name="Henrissat B."/>
            <person name="Kuo A."/>
            <person name="Liang C."/>
            <person name="Lipzen A."/>
            <person name="Lutzoni F."/>
            <person name="Magnuson J."/>
            <person name="Mondo S."/>
            <person name="Nolan M."/>
            <person name="Ohm R."/>
            <person name="Pangilinan J."/>
            <person name="Park H.-J."/>
            <person name="Ramirez L."/>
            <person name="Alfaro M."/>
            <person name="Sun H."/>
            <person name="Tritt A."/>
            <person name="Yoshinaga Y."/>
            <person name="Zwiers L.-H."/>
            <person name="Turgeon B."/>
            <person name="Goodwin S."/>
            <person name="Spatafora J."/>
            <person name="Crous P."/>
            <person name="Grigoriev I."/>
        </authorList>
    </citation>
    <scope>NUCLEOTIDE SEQUENCE</scope>
    <source>
        <strain evidence="4">CBS 480.64</strain>
    </source>
</reference>
<dbReference type="InterPro" id="IPR000904">
    <property type="entry name" value="Sec7_dom"/>
</dbReference>
<dbReference type="SMART" id="SM00222">
    <property type="entry name" value="Sec7"/>
    <property type="match status" value="1"/>
</dbReference>
<dbReference type="Proteomes" id="UP000799421">
    <property type="component" value="Unassembled WGS sequence"/>
</dbReference>
<feature type="compositionally biased region" description="Polar residues" evidence="1">
    <location>
        <begin position="249"/>
        <end position="260"/>
    </location>
</feature>
<feature type="region of interest" description="Disordered" evidence="1">
    <location>
        <begin position="280"/>
        <end position="394"/>
    </location>
</feature>
<dbReference type="AlphaFoldDB" id="A0A6A7C720"/>
<feature type="compositionally biased region" description="Polar residues" evidence="1">
    <location>
        <begin position="809"/>
        <end position="819"/>
    </location>
</feature>
<evidence type="ECO:0000259" key="2">
    <source>
        <dbReference type="PROSITE" id="PS50003"/>
    </source>
</evidence>
<dbReference type="PANTHER" id="PTHR10663:SF405">
    <property type="entry name" value="ARF GUANINE NUCLEOTIDE EXCHANGE FACTOR SYT1"/>
    <property type="match status" value="1"/>
</dbReference>
<evidence type="ECO:0000313" key="5">
    <source>
        <dbReference type="Proteomes" id="UP000799421"/>
    </source>
</evidence>
<evidence type="ECO:0000313" key="4">
    <source>
        <dbReference type="EMBL" id="KAF2862468.1"/>
    </source>
</evidence>
<feature type="compositionally biased region" description="Low complexity" evidence="1">
    <location>
        <begin position="211"/>
        <end position="226"/>
    </location>
</feature>
<sequence length="926" mass="103786">MPPLLRRRSVLDFVSAREEFDANGHASPPTPAGAKRFSLLKLRNFSEPQLASPARLNPDEDEVPPLPPQPNGPPTILKTVPTLERPANGEQEPQPDKRSVTQPKKHPGTMKRAKSKTSFRRWPRLQSNKSSGLADLERLAQLNAPPLYGDESSSALALPISDPRASESSRSDGSSASFADHVYGQTTTTTQTVSTTHTTFFKLPRGMKRNSLLPRSSPSPAESELATPRASGVRSATELGSPVSRQKADSTPTKLGQSPSPRAMLARGALSFAEPGLGLFRTDSTRSRQSSGASPLQQQQQPPPWPISGQSSWSASSPGERRLSDGDTSAPQLERDSTSTSGRPSLGGIFHLARFRQNSEPRPSRRGSPTSRSDSFNVPRAQLTIPEREDGETPGKYLERLEAAVSRSMIASILSKSADPFAHAVLRSYTRRFPFFGEPIDMSLRKFILEAELPKETQQVDRVIQAFADRYNECNPGIFLWPDQAYIVAFSLMMLHTDVFNKNNKRKMQKLDYIKNTSGQHVADEILACFYDNICYTPFVHCEEDADLRVMQVQPKRKKLKEGSNQKPGLMHPYNLIVDQKLDQLRPNLKHILSCDDPYNYRGTADLDPVYLQRAFTHTGILQIISARSRPSAFEERQINSSPSPMDTRAGIIDLKITKVGVLWRKSPRRKTARSPWQEWGAILTGSQLYLFKNSHWAKGLLNQFLSQQKPGQPRTPVIFKPPLLQFKPDALIKTDTSVALIDSTYSRHRNGFTFFRPNGEEEVLLADNEAERNDWLALINYAAAFRAAGVRIRGMLGGNDEDLRRQDPQSTSSHSDQLPSGEVAVVRNEVSPQLQSQIMATRRHVMVQKITELERHLTETNKHLDALLRNARHLLVLAPIGPKTREDVVQAAMRADSLIRWYRREIWRMNCYRDILVMDILQSDD</sequence>
<evidence type="ECO:0000259" key="3">
    <source>
        <dbReference type="PROSITE" id="PS50190"/>
    </source>
</evidence>
<dbReference type="PROSITE" id="PS50003">
    <property type="entry name" value="PH_DOMAIN"/>
    <property type="match status" value="1"/>
</dbReference>
<dbReference type="CDD" id="cd00171">
    <property type="entry name" value="Sec7"/>
    <property type="match status" value="1"/>
</dbReference>
<protein>
    <submittedName>
        <fullName evidence="4">Uncharacterized protein</fullName>
    </submittedName>
</protein>
<accession>A0A6A7C720</accession>
<dbReference type="EMBL" id="MU005966">
    <property type="protein sequence ID" value="KAF2862468.1"/>
    <property type="molecule type" value="Genomic_DNA"/>
</dbReference>
<organism evidence="4 5">
    <name type="scientific">Piedraia hortae CBS 480.64</name>
    <dbReference type="NCBI Taxonomy" id="1314780"/>
    <lineage>
        <taxon>Eukaryota</taxon>
        <taxon>Fungi</taxon>
        <taxon>Dikarya</taxon>
        <taxon>Ascomycota</taxon>
        <taxon>Pezizomycotina</taxon>
        <taxon>Dothideomycetes</taxon>
        <taxon>Dothideomycetidae</taxon>
        <taxon>Capnodiales</taxon>
        <taxon>Piedraiaceae</taxon>
        <taxon>Piedraia</taxon>
    </lineage>
</organism>
<feature type="compositionally biased region" description="Low complexity" evidence="1">
    <location>
        <begin position="307"/>
        <end position="317"/>
    </location>
</feature>
<feature type="compositionally biased region" description="Low complexity" evidence="1">
    <location>
        <begin position="289"/>
        <end position="300"/>
    </location>
</feature>
<dbReference type="PANTHER" id="PTHR10663">
    <property type="entry name" value="GUANYL-NUCLEOTIDE EXCHANGE FACTOR"/>
    <property type="match status" value="1"/>
</dbReference>
<feature type="domain" description="SEC7" evidence="3">
    <location>
        <begin position="378"/>
        <end position="537"/>
    </location>
</feature>
<dbReference type="SMART" id="SM00233">
    <property type="entry name" value="PH"/>
    <property type="match status" value="1"/>
</dbReference>
<dbReference type="Gene3D" id="1.10.1000.11">
    <property type="entry name" value="Arf Nucleotide-binding Site Opener,domain 2"/>
    <property type="match status" value="1"/>
</dbReference>
<dbReference type="Gene3D" id="2.30.29.30">
    <property type="entry name" value="Pleckstrin-homology domain (PH domain)/Phosphotyrosine-binding domain (PTB)"/>
    <property type="match status" value="1"/>
</dbReference>
<name>A0A6A7C720_9PEZI</name>
<dbReference type="OrthoDB" id="430364at2759"/>
<dbReference type="InterPro" id="IPR011993">
    <property type="entry name" value="PH-like_dom_sf"/>
</dbReference>
<feature type="compositionally biased region" description="Basic residues" evidence="1">
    <location>
        <begin position="103"/>
        <end position="123"/>
    </location>
</feature>
<dbReference type="SUPFAM" id="SSF48425">
    <property type="entry name" value="Sec7 domain"/>
    <property type="match status" value="1"/>
</dbReference>
<proteinExistence type="predicted"/>
<dbReference type="InterPro" id="IPR035999">
    <property type="entry name" value="Sec7_dom_sf"/>
</dbReference>
<feature type="region of interest" description="Disordered" evidence="1">
    <location>
        <begin position="197"/>
        <end position="261"/>
    </location>
</feature>
<evidence type="ECO:0000256" key="1">
    <source>
        <dbReference type="SAM" id="MobiDB-lite"/>
    </source>
</evidence>
<feature type="compositionally biased region" description="Pro residues" evidence="1">
    <location>
        <begin position="64"/>
        <end position="73"/>
    </location>
</feature>
<dbReference type="InterPro" id="IPR001849">
    <property type="entry name" value="PH_domain"/>
</dbReference>
<dbReference type="InterPro" id="IPR023394">
    <property type="entry name" value="Sec7_C_sf"/>
</dbReference>
<gene>
    <name evidence="4" type="ORF">K470DRAFT_256098</name>
</gene>
<dbReference type="GO" id="GO:0005085">
    <property type="term" value="F:guanyl-nucleotide exchange factor activity"/>
    <property type="evidence" value="ECO:0007669"/>
    <property type="project" value="InterPro"/>
</dbReference>
<dbReference type="Pfam" id="PF01369">
    <property type="entry name" value="Sec7"/>
    <property type="match status" value="1"/>
</dbReference>
<feature type="compositionally biased region" description="Low complexity" evidence="1">
    <location>
        <begin position="366"/>
        <end position="375"/>
    </location>
</feature>
<dbReference type="SUPFAM" id="SSF50729">
    <property type="entry name" value="PH domain-like"/>
    <property type="match status" value="1"/>
</dbReference>
<dbReference type="FunFam" id="1.10.1000.11:FF:000002">
    <property type="entry name" value="Cytohesin 1"/>
    <property type="match status" value="1"/>
</dbReference>
<feature type="region of interest" description="Disordered" evidence="1">
    <location>
        <begin position="800"/>
        <end position="822"/>
    </location>
</feature>
<feature type="domain" description="PH" evidence="2">
    <location>
        <begin position="656"/>
        <end position="785"/>
    </location>
</feature>
<dbReference type="PROSITE" id="PS50190">
    <property type="entry name" value="SEC7"/>
    <property type="match status" value="1"/>
</dbReference>
<feature type="region of interest" description="Disordered" evidence="1">
    <location>
        <begin position="48"/>
        <end position="130"/>
    </location>
</feature>
<keyword evidence="5" id="KW-1185">Reference proteome</keyword>
<dbReference type="GO" id="GO:0032012">
    <property type="term" value="P:regulation of ARF protein signal transduction"/>
    <property type="evidence" value="ECO:0007669"/>
    <property type="project" value="InterPro"/>
</dbReference>